<protein>
    <recommendedName>
        <fullName evidence="4">Transmembrane protein</fullName>
    </recommendedName>
</protein>
<evidence type="ECO:0000256" key="1">
    <source>
        <dbReference type="SAM" id="Phobius"/>
    </source>
</evidence>
<reference evidence="2 3" key="1">
    <citation type="submission" date="2016-04" db="EMBL/GenBank/DDBJ databases">
        <title>A degradative enzymes factory behind the ericoid mycorrhizal symbiosis.</title>
        <authorList>
            <consortium name="DOE Joint Genome Institute"/>
            <person name="Martino E."/>
            <person name="Morin E."/>
            <person name="Grelet G."/>
            <person name="Kuo A."/>
            <person name="Kohler A."/>
            <person name="Daghino S."/>
            <person name="Barry K."/>
            <person name="Choi C."/>
            <person name="Cichocki N."/>
            <person name="Clum A."/>
            <person name="Copeland A."/>
            <person name="Hainaut M."/>
            <person name="Haridas S."/>
            <person name="Labutti K."/>
            <person name="Lindquist E."/>
            <person name="Lipzen A."/>
            <person name="Khouja H.-R."/>
            <person name="Murat C."/>
            <person name="Ohm R."/>
            <person name="Olson A."/>
            <person name="Spatafora J."/>
            <person name="Veneault-Fourrey C."/>
            <person name="Henrissat B."/>
            <person name="Grigoriev I."/>
            <person name="Martin F."/>
            <person name="Perotto S."/>
        </authorList>
    </citation>
    <scope>NUCLEOTIDE SEQUENCE [LARGE SCALE GENOMIC DNA]</scope>
    <source>
        <strain evidence="2 3">E</strain>
    </source>
</reference>
<proteinExistence type="predicted"/>
<keyword evidence="3" id="KW-1185">Reference proteome</keyword>
<gene>
    <name evidence="2" type="ORF">K444DRAFT_364690</name>
</gene>
<dbReference type="AlphaFoldDB" id="A0A2J6TDS2"/>
<keyword evidence="1" id="KW-1133">Transmembrane helix</keyword>
<feature type="transmembrane region" description="Helical" evidence="1">
    <location>
        <begin position="35"/>
        <end position="53"/>
    </location>
</feature>
<keyword evidence="1" id="KW-0812">Transmembrane</keyword>
<dbReference type="InParanoid" id="A0A2J6TDS2"/>
<dbReference type="GeneID" id="36580298"/>
<accession>A0A2J6TDS2</accession>
<sequence length="109" mass="12367">MEKGCIELGRTGKHGNGGICIPLWRFFVGFLNSMLLLHTLFSCCVGGFCFSNVPRGFDARRMISGVFCALRIERGSWRLALNFQPGGVFFLLVYCCCCCWRRDERRGVK</sequence>
<evidence type="ECO:0000313" key="2">
    <source>
        <dbReference type="EMBL" id="PMD61153.1"/>
    </source>
</evidence>
<evidence type="ECO:0000313" key="3">
    <source>
        <dbReference type="Proteomes" id="UP000235371"/>
    </source>
</evidence>
<keyword evidence="1" id="KW-0472">Membrane</keyword>
<organism evidence="2 3">
    <name type="scientific">Hyaloscypha bicolor E</name>
    <dbReference type="NCBI Taxonomy" id="1095630"/>
    <lineage>
        <taxon>Eukaryota</taxon>
        <taxon>Fungi</taxon>
        <taxon>Dikarya</taxon>
        <taxon>Ascomycota</taxon>
        <taxon>Pezizomycotina</taxon>
        <taxon>Leotiomycetes</taxon>
        <taxon>Helotiales</taxon>
        <taxon>Hyaloscyphaceae</taxon>
        <taxon>Hyaloscypha</taxon>
        <taxon>Hyaloscypha bicolor</taxon>
    </lineage>
</organism>
<name>A0A2J6TDS2_9HELO</name>
<evidence type="ECO:0008006" key="4">
    <source>
        <dbReference type="Google" id="ProtNLM"/>
    </source>
</evidence>
<dbReference type="EMBL" id="KZ613786">
    <property type="protein sequence ID" value="PMD61153.1"/>
    <property type="molecule type" value="Genomic_DNA"/>
</dbReference>
<dbReference type="Proteomes" id="UP000235371">
    <property type="component" value="Unassembled WGS sequence"/>
</dbReference>
<dbReference type="RefSeq" id="XP_024738057.1">
    <property type="nucleotide sequence ID" value="XM_024872217.1"/>
</dbReference>